<proteinExistence type="predicted"/>
<feature type="region of interest" description="Disordered" evidence="1">
    <location>
        <begin position="34"/>
        <end position="67"/>
    </location>
</feature>
<reference evidence="2 3" key="1">
    <citation type="journal article" date="2022" name="G3 (Bethesda)">
        <title>Whole-genome sequence and methylome profiling of the almond [Prunus dulcis (Mill.) D.A. Webb] cultivar 'Nonpareil'.</title>
        <authorList>
            <person name="D'Amico-Willman K.M."/>
            <person name="Ouma W.Z."/>
            <person name="Meulia T."/>
            <person name="Sideli G.M."/>
            <person name="Gradziel T.M."/>
            <person name="Fresnedo-Ramirez J."/>
        </authorList>
    </citation>
    <scope>NUCLEOTIDE SEQUENCE [LARGE SCALE GENOMIC DNA]</scope>
    <source>
        <strain evidence="2">Clone GOH B32 T37-40</strain>
    </source>
</reference>
<evidence type="ECO:0000313" key="2">
    <source>
        <dbReference type="EMBL" id="KAI5322146.1"/>
    </source>
</evidence>
<sequence length="146" mass="16555">MTYIFQQPRRGIENPLLLQFSIFFPQGVTLHQSDLSPVERNRSPPLSSSTTETLLQNDQSPEENDLLSPRCQNHEEEIEPFYEILPASALVPHQSPAEEVIQWVTHPRIAPAPNSLNFGVLTTPKPKQSIEERLTEFVNYCGSEDS</sequence>
<evidence type="ECO:0000256" key="1">
    <source>
        <dbReference type="SAM" id="MobiDB-lite"/>
    </source>
</evidence>
<comment type="caution">
    <text evidence="2">The sequence shown here is derived from an EMBL/GenBank/DDBJ whole genome shotgun (WGS) entry which is preliminary data.</text>
</comment>
<dbReference type="EMBL" id="JAJFAZ020000006">
    <property type="protein sequence ID" value="KAI5322146.1"/>
    <property type="molecule type" value="Genomic_DNA"/>
</dbReference>
<keyword evidence="3" id="KW-1185">Reference proteome</keyword>
<dbReference type="AlphaFoldDB" id="A0AAD4YUU2"/>
<gene>
    <name evidence="2" type="ORF">L3X38_031218</name>
</gene>
<accession>A0AAD4YUU2</accession>
<dbReference type="Proteomes" id="UP001054821">
    <property type="component" value="Chromosome 6"/>
</dbReference>
<evidence type="ECO:0000313" key="3">
    <source>
        <dbReference type="Proteomes" id="UP001054821"/>
    </source>
</evidence>
<protein>
    <submittedName>
        <fullName evidence="2">Uncharacterized protein</fullName>
    </submittedName>
</protein>
<organism evidence="2 3">
    <name type="scientific">Prunus dulcis</name>
    <name type="common">Almond</name>
    <name type="synonym">Amygdalus dulcis</name>
    <dbReference type="NCBI Taxonomy" id="3755"/>
    <lineage>
        <taxon>Eukaryota</taxon>
        <taxon>Viridiplantae</taxon>
        <taxon>Streptophyta</taxon>
        <taxon>Embryophyta</taxon>
        <taxon>Tracheophyta</taxon>
        <taxon>Spermatophyta</taxon>
        <taxon>Magnoliopsida</taxon>
        <taxon>eudicotyledons</taxon>
        <taxon>Gunneridae</taxon>
        <taxon>Pentapetalae</taxon>
        <taxon>rosids</taxon>
        <taxon>fabids</taxon>
        <taxon>Rosales</taxon>
        <taxon>Rosaceae</taxon>
        <taxon>Amygdaloideae</taxon>
        <taxon>Amygdaleae</taxon>
        <taxon>Prunus</taxon>
    </lineage>
</organism>
<feature type="compositionally biased region" description="Low complexity" evidence="1">
    <location>
        <begin position="46"/>
        <end position="55"/>
    </location>
</feature>
<name>A0AAD4YUU2_PRUDU</name>